<dbReference type="InterPro" id="IPR051063">
    <property type="entry name" value="PDI"/>
</dbReference>
<evidence type="ECO:0000256" key="8">
    <source>
        <dbReference type="ARBA" id="ARBA00023284"/>
    </source>
</evidence>
<dbReference type="Gene3D" id="3.40.30.10">
    <property type="entry name" value="Glutaredoxin"/>
    <property type="match status" value="2"/>
</dbReference>
<feature type="chain" id="PRO_5013050671" description="protein disulfide-isomerase" evidence="10">
    <location>
        <begin position="24"/>
        <end position="376"/>
    </location>
</feature>
<keyword evidence="5" id="KW-0677">Repeat</keyword>
<keyword evidence="8" id="KW-0676">Redox-active center</keyword>
<evidence type="ECO:0000256" key="4">
    <source>
        <dbReference type="ARBA" id="ARBA00022729"/>
    </source>
</evidence>
<dbReference type="SUPFAM" id="SSF47933">
    <property type="entry name" value="ERP29 C domain-like"/>
    <property type="match status" value="1"/>
</dbReference>
<feature type="domain" description="Thioredoxin" evidence="11">
    <location>
        <begin position="136"/>
        <end position="252"/>
    </location>
</feature>
<dbReference type="GeneID" id="33563904"/>
<keyword evidence="7 12" id="KW-0413">Isomerase</keyword>
<dbReference type="RefSeq" id="XP_021880767.1">
    <property type="nucleotide sequence ID" value="XM_022022060.1"/>
</dbReference>
<dbReference type="InterPro" id="IPR011679">
    <property type="entry name" value="ERp29_C"/>
</dbReference>
<comment type="catalytic activity">
    <reaction evidence="1">
        <text>Catalyzes the rearrangement of -S-S- bonds in proteins.</text>
        <dbReference type="EC" id="5.3.4.1"/>
    </reaction>
</comment>
<evidence type="ECO:0000313" key="13">
    <source>
        <dbReference type="Proteomes" id="UP000193648"/>
    </source>
</evidence>
<dbReference type="InterPro" id="IPR013766">
    <property type="entry name" value="Thioredoxin_domain"/>
</dbReference>
<keyword evidence="13" id="KW-1185">Reference proteome</keyword>
<dbReference type="InterPro" id="IPR036249">
    <property type="entry name" value="Thioredoxin-like_sf"/>
</dbReference>
<dbReference type="PROSITE" id="PS51352">
    <property type="entry name" value="THIOREDOXIN_2"/>
    <property type="match status" value="2"/>
</dbReference>
<dbReference type="InParanoid" id="A0A1Y2GL39"/>
<dbReference type="Pfam" id="PF00085">
    <property type="entry name" value="Thioredoxin"/>
    <property type="match status" value="2"/>
</dbReference>
<dbReference type="PANTHER" id="PTHR45672">
    <property type="entry name" value="PROTEIN DISULFIDE-ISOMERASE C17H9.14C-RELATED"/>
    <property type="match status" value="1"/>
</dbReference>
<evidence type="ECO:0000259" key="11">
    <source>
        <dbReference type="PROSITE" id="PS51352"/>
    </source>
</evidence>
<accession>A0A1Y2GL39</accession>
<feature type="domain" description="Thioredoxin" evidence="11">
    <location>
        <begin position="6"/>
        <end position="133"/>
    </location>
</feature>
<protein>
    <recommendedName>
        <fullName evidence="3">protein disulfide-isomerase</fullName>
        <ecNumber evidence="3">5.3.4.1</ecNumber>
    </recommendedName>
</protein>
<name>A0A1Y2GL39_9FUNG</name>
<dbReference type="AlphaFoldDB" id="A0A1Y2GL39"/>
<dbReference type="PRINTS" id="PR00421">
    <property type="entry name" value="THIOREDOXIN"/>
</dbReference>
<sequence>MLGKKILFGVIATMMSFIATVTADSVLALTPSDFDKTIGSKPALVEFYAPWCGHCKALAPTYEELGQAFSDKQDKVLIAKVDADAHRELGSRYDIKGFPTIKWFPKGVEGDPEDYKGGRDLDALASFVTQKTGVKSSIVKAVPAVTVLTDATFDKEVLQSKRNTLVEFYAPWCGHCKNLAPTYEKVAQDFLNDKDTVVIANVDATVETAVAEKYGVKGYPTIKFFAADGTVEDYTGGRSEQDFVDFINQKTGTQRAAGGLLRPEAGRIGSLDELVEKFVKAASKEKKKISEQAIKLAEKLGATGDKKDLSAKYYSRFFEKALATANYAETEAARLYKIIKNKSVNRNRLDDFIIRHNIISLFIGKSSAEGKDKDEL</sequence>
<evidence type="ECO:0000256" key="2">
    <source>
        <dbReference type="ARBA" id="ARBA00006347"/>
    </source>
</evidence>
<evidence type="ECO:0000256" key="10">
    <source>
        <dbReference type="SAM" id="SignalP"/>
    </source>
</evidence>
<dbReference type="InterPro" id="IPR017937">
    <property type="entry name" value="Thioredoxin_CS"/>
</dbReference>
<dbReference type="PANTHER" id="PTHR45672:SF11">
    <property type="entry name" value="PROTEIN DISULFIDE-ISOMERASE C17H9.14C"/>
    <property type="match status" value="1"/>
</dbReference>
<dbReference type="STRING" id="64571.A0A1Y2GL39"/>
<gene>
    <name evidence="12" type="ORF">BCR41DRAFT_337147</name>
</gene>
<dbReference type="Proteomes" id="UP000193648">
    <property type="component" value="Unassembled WGS sequence"/>
</dbReference>
<feature type="signal peptide" evidence="10">
    <location>
        <begin position="1"/>
        <end position="23"/>
    </location>
</feature>
<reference evidence="12 13" key="1">
    <citation type="submission" date="2016-07" db="EMBL/GenBank/DDBJ databases">
        <title>Pervasive Adenine N6-methylation of Active Genes in Fungi.</title>
        <authorList>
            <consortium name="DOE Joint Genome Institute"/>
            <person name="Mondo S.J."/>
            <person name="Dannebaum R.O."/>
            <person name="Kuo R.C."/>
            <person name="Labutti K."/>
            <person name="Haridas S."/>
            <person name="Kuo A."/>
            <person name="Salamov A."/>
            <person name="Ahrendt S.R."/>
            <person name="Lipzen A."/>
            <person name="Sullivan W."/>
            <person name="Andreopoulos W.B."/>
            <person name="Clum A."/>
            <person name="Lindquist E."/>
            <person name="Daum C."/>
            <person name="Ramamoorthy G.K."/>
            <person name="Gryganskyi A."/>
            <person name="Culley D."/>
            <person name="Magnuson J.K."/>
            <person name="James T.Y."/>
            <person name="O'Malley M.A."/>
            <person name="Stajich J.E."/>
            <person name="Spatafora J.W."/>
            <person name="Visel A."/>
            <person name="Grigoriev I.V."/>
        </authorList>
    </citation>
    <scope>NUCLEOTIDE SEQUENCE [LARGE SCALE GENOMIC DNA]</scope>
    <source>
        <strain evidence="12 13">NRRL 3116</strain>
    </source>
</reference>
<dbReference type="Pfam" id="PF07749">
    <property type="entry name" value="ERp29"/>
    <property type="match status" value="1"/>
</dbReference>
<dbReference type="GO" id="GO:0006457">
    <property type="term" value="P:protein folding"/>
    <property type="evidence" value="ECO:0007669"/>
    <property type="project" value="TreeGrafter"/>
</dbReference>
<evidence type="ECO:0000256" key="7">
    <source>
        <dbReference type="ARBA" id="ARBA00023235"/>
    </source>
</evidence>
<dbReference type="OrthoDB" id="10264505at2759"/>
<dbReference type="FunCoup" id="A0A1Y2GL39">
    <property type="interactions" value="241"/>
</dbReference>
<keyword evidence="4 10" id="KW-0732">Signal</keyword>
<dbReference type="GO" id="GO:0003756">
    <property type="term" value="F:protein disulfide isomerase activity"/>
    <property type="evidence" value="ECO:0007669"/>
    <property type="project" value="UniProtKB-EC"/>
</dbReference>
<evidence type="ECO:0000256" key="6">
    <source>
        <dbReference type="ARBA" id="ARBA00023157"/>
    </source>
</evidence>
<evidence type="ECO:0000256" key="3">
    <source>
        <dbReference type="ARBA" id="ARBA00012723"/>
    </source>
</evidence>
<evidence type="ECO:0000256" key="5">
    <source>
        <dbReference type="ARBA" id="ARBA00022737"/>
    </source>
</evidence>
<evidence type="ECO:0000256" key="9">
    <source>
        <dbReference type="RuleBase" id="RU004208"/>
    </source>
</evidence>
<proteinExistence type="inferred from homology"/>
<dbReference type="CDD" id="cd00238">
    <property type="entry name" value="ERp29c"/>
    <property type="match status" value="1"/>
</dbReference>
<dbReference type="InterPro" id="IPR036356">
    <property type="entry name" value="ERp29_C_sf"/>
</dbReference>
<dbReference type="FunFam" id="3.40.30.10:FF:000032">
    <property type="entry name" value="Protein disulfide-isomerase A6 homolog"/>
    <property type="match status" value="2"/>
</dbReference>
<dbReference type="PROSITE" id="PS00194">
    <property type="entry name" value="THIOREDOXIN_1"/>
    <property type="match status" value="2"/>
</dbReference>
<dbReference type="GO" id="GO:0005783">
    <property type="term" value="C:endoplasmic reticulum"/>
    <property type="evidence" value="ECO:0007669"/>
    <property type="project" value="InterPro"/>
</dbReference>
<keyword evidence="6" id="KW-1015">Disulfide bond</keyword>
<comment type="caution">
    <text evidence="12">The sequence shown here is derived from an EMBL/GenBank/DDBJ whole genome shotgun (WGS) entry which is preliminary data.</text>
</comment>
<dbReference type="SUPFAM" id="SSF52833">
    <property type="entry name" value="Thioredoxin-like"/>
    <property type="match status" value="2"/>
</dbReference>
<dbReference type="NCBIfam" id="TIGR01126">
    <property type="entry name" value="pdi_dom"/>
    <property type="match status" value="2"/>
</dbReference>
<evidence type="ECO:0000313" key="12">
    <source>
        <dbReference type="EMBL" id="ORZ14289.1"/>
    </source>
</evidence>
<dbReference type="EMBL" id="MCFF01000021">
    <property type="protein sequence ID" value="ORZ14289.1"/>
    <property type="molecule type" value="Genomic_DNA"/>
</dbReference>
<dbReference type="InterPro" id="IPR005788">
    <property type="entry name" value="PDI_thioredoxin-like_dom"/>
</dbReference>
<organism evidence="12 13">
    <name type="scientific">Lobosporangium transversale</name>
    <dbReference type="NCBI Taxonomy" id="64571"/>
    <lineage>
        <taxon>Eukaryota</taxon>
        <taxon>Fungi</taxon>
        <taxon>Fungi incertae sedis</taxon>
        <taxon>Mucoromycota</taxon>
        <taxon>Mortierellomycotina</taxon>
        <taxon>Mortierellomycetes</taxon>
        <taxon>Mortierellales</taxon>
        <taxon>Mortierellaceae</taxon>
        <taxon>Lobosporangium</taxon>
    </lineage>
</organism>
<dbReference type="EC" id="5.3.4.1" evidence="3"/>
<dbReference type="Gene3D" id="1.20.1150.12">
    <property type="entry name" value="Endoplasmic reticulum resident protein 29, C-terminal domain"/>
    <property type="match status" value="1"/>
</dbReference>
<dbReference type="CDD" id="cd02998">
    <property type="entry name" value="PDI_a_ERp38"/>
    <property type="match status" value="2"/>
</dbReference>
<evidence type="ECO:0000256" key="1">
    <source>
        <dbReference type="ARBA" id="ARBA00001182"/>
    </source>
</evidence>
<comment type="similarity">
    <text evidence="2 9">Belongs to the protein disulfide isomerase family.</text>
</comment>